<feature type="compositionally biased region" description="Low complexity" evidence="19">
    <location>
        <begin position="400"/>
        <end position="410"/>
    </location>
</feature>
<dbReference type="InterPro" id="IPR026229">
    <property type="entry name" value="VOPP1"/>
</dbReference>
<keyword evidence="6" id="KW-0967">Endosome</keyword>
<evidence type="ECO:0000256" key="10">
    <source>
        <dbReference type="ARBA" id="ARBA00023163"/>
    </source>
</evidence>
<evidence type="ECO:0000256" key="16">
    <source>
        <dbReference type="ARBA" id="ARBA00035708"/>
    </source>
</evidence>
<feature type="compositionally biased region" description="Pro residues" evidence="19">
    <location>
        <begin position="221"/>
        <end position="234"/>
    </location>
</feature>
<dbReference type="FunCoup" id="A0A8P0TM29">
    <property type="interactions" value="12"/>
</dbReference>
<evidence type="ECO:0000256" key="20">
    <source>
        <dbReference type="SAM" id="Phobius"/>
    </source>
</evidence>
<organism evidence="21 22">
    <name type="scientific">Canis lupus familiaris</name>
    <name type="common">Dog</name>
    <name type="synonym">Canis familiaris</name>
    <dbReference type="NCBI Taxonomy" id="9615"/>
    <lineage>
        <taxon>Eukaryota</taxon>
        <taxon>Metazoa</taxon>
        <taxon>Chordata</taxon>
        <taxon>Craniata</taxon>
        <taxon>Vertebrata</taxon>
        <taxon>Euteleostomi</taxon>
        <taxon>Mammalia</taxon>
        <taxon>Eutheria</taxon>
        <taxon>Laurasiatheria</taxon>
        <taxon>Carnivora</taxon>
        <taxon>Caniformia</taxon>
        <taxon>Canidae</taxon>
        <taxon>Canis</taxon>
    </lineage>
</organism>
<reference evidence="21" key="2">
    <citation type="submission" date="2025-08" db="UniProtKB">
        <authorList>
            <consortium name="Ensembl"/>
        </authorList>
    </citation>
    <scope>IDENTIFICATION</scope>
</reference>
<comment type="function">
    <text evidence="18">Increases the transcriptional activity of NFKB1 by facilitating its nuclear translocation, DNA-binding and associated apoptotic response, when overexpressed. May sequester WWOX in lysosomal vesicles and thereby regulate WWOX role as tumor suppressor.</text>
</comment>
<sequence length="445" mass="47696">KQYGGWWVGGSGGGEGLQQSPRTSQTRPPWGHLWRGVGRAGRRTQSSKHRHLHRGRGARSPLVTACRPRPRPSPGRPRLVGIGGRATHGGRGCCGSTDSAPQTGSPTRRLRLLQRSCRVYSKVTGRAPPGPEPPASSSPARRASGPPARLGRAARAGSRCPRARAQEGGAGPGAGRGGGARAEPGARGGGARSPERGGRGRGGAGRGRGCAARAARRHQAPRPPARPPPRAPQPRRPRPEPRRCSAVALTARARAADLRPRPDSSAPRRGPGAMGRLPRRVAALLLGLLVECTEAKKHCWYFEGLYPTYYICRPYEDCCGSRCCVRALSIQRLWYFWFLLMMGVLFCCGAGFFIRRRMYPPPLIEEPAFNVSYTRQPPNPAPGGQQPGLPYYTDPGGPGMNPAGNPMAMAFQVQPNSPQGSTAYPPPPSYCNTPPPPYEQVVKAK</sequence>
<evidence type="ECO:0000256" key="6">
    <source>
        <dbReference type="ARBA" id="ARBA00022753"/>
    </source>
</evidence>
<evidence type="ECO:0000256" key="5">
    <source>
        <dbReference type="ARBA" id="ARBA00022729"/>
    </source>
</evidence>
<comment type="similarity">
    <text evidence="3">Belongs to the VOPP1/ECOP family.</text>
</comment>
<comment type="subcellular location">
    <subcellularLocation>
        <location evidence="1">Cytoplasmic vesicle membrane</location>
        <topology evidence="1">Single-pass type I membrane protein</topology>
    </subcellularLocation>
    <subcellularLocation>
        <location evidence="14">Late endosome membrane</location>
        <topology evidence="14">Single-pass membrane protein</topology>
    </subcellularLocation>
    <subcellularLocation>
        <location evidence="2">Lysosome membrane</location>
        <topology evidence="2">Single-pass membrane protein</topology>
    </subcellularLocation>
</comment>
<feature type="compositionally biased region" description="Pro residues" evidence="19">
    <location>
        <begin position="424"/>
        <end position="438"/>
    </location>
</feature>
<protein>
    <recommendedName>
        <fullName evidence="16">WW domain binding protein VOPP1</fullName>
    </recommendedName>
    <alternativeName>
        <fullName evidence="13">EGFR-coamplified and overexpressed protein</fullName>
    </alternativeName>
    <alternativeName>
        <fullName evidence="17">Vesicular, overexpressed in cancer, prosurvival protein 1</fullName>
    </alternativeName>
</protein>
<feature type="compositionally biased region" description="Low complexity" evidence="19">
    <location>
        <begin position="137"/>
        <end position="159"/>
    </location>
</feature>
<accession>A0A8P0TM29</accession>
<dbReference type="PANTHER" id="PTHR14971:SF2">
    <property type="entry name" value="VESICULAR, OVEREXPRESSED IN CANCER, PROSURVIVAL PROTEIN 1"/>
    <property type="match status" value="1"/>
</dbReference>
<dbReference type="OrthoDB" id="6629737at2759"/>
<feature type="transmembrane region" description="Helical" evidence="20">
    <location>
        <begin position="334"/>
        <end position="354"/>
    </location>
</feature>
<keyword evidence="5" id="KW-0732">Signal</keyword>
<evidence type="ECO:0000256" key="17">
    <source>
        <dbReference type="ARBA" id="ARBA00035715"/>
    </source>
</evidence>
<dbReference type="GO" id="GO:0031902">
    <property type="term" value="C:late endosome membrane"/>
    <property type="evidence" value="ECO:0007669"/>
    <property type="project" value="UniProtKB-SubCell"/>
</dbReference>
<feature type="region of interest" description="Disordered" evidence="19">
    <location>
        <begin position="1"/>
        <end position="109"/>
    </location>
</feature>
<feature type="region of interest" description="Disordered" evidence="19">
    <location>
        <begin position="376"/>
        <end position="445"/>
    </location>
</feature>
<name>A0A8P0TM29_CANLF</name>
<evidence type="ECO:0000256" key="4">
    <source>
        <dbReference type="ARBA" id="ARBA00022692"/>
    </source>
</evidence>
<comment type="subunit">
    <text evidence="15">Interacts with WWOX (via WW domain).</text>
</comment>
<evidence type="ECO:0000256" key="8">
    <source>
        <dbReference type="ARBA" id="ARBA00023015"/>
    </source>
</evidence>
<evidence type="ECO:0000256" key="3">
    <source>
        <dbReference type="ARBA" id="ARBA00006655"/>
    </source>
</evidence>
<gene>
    <name evidence="21" type="primary">VOPP1</name>
</gene>
<evidence type="ECO:0000256" key="15">
    <source>
        <dbReference type="ARBA" id="ARBA00035671"/>
    </source>
</evidence>
<keyword evidence="12" id="KW-0968">Cytoplasmic vesicle</keyword>
<keyword evidence="8" id="KW-0805">Transcription regulation</keyword>
<evidence type="ECO:0000256" key="19">
    <source>
        <dbReference type="SAM" id="MobiDB-lite"/>
    </source>
</evidence>
<evidence type="ECO:0000256" key="9">
    <source>
        <dbReference type="ARBA" id="ARBA00023136"/>
    </source>
</evidence>
<evidence type="ECO:0000256" key="18">
    <source>
        <dbReference type="ARBA" id="ARBA00046168"/>
    </source>
</evidence>
<evidence type="ECO:0000256" key="12">
    <source>
        <dbReference type="ARBA" id="ARBA00023329"/>
    </source>
</evidence>
<evidence type="ECO:0000256" key="11">
    <source>
        <dbReference type="ARBA" id="ARBA00023228"/>
    </source>
</evidence>
<feature type="compositionally biased region" description="Polar residues" evidence="19">
    <location>
        <begin position="17"/>
        <end position="27"/>
    </location>
</feature>
<evidence type="ECO:0000313" key="21">
    <source>
        <dbReference type="Ensembl" id="ENSCAFP00000069725.1"/>
    </source>
</evidence>
<evidence type="ECO:0000256" key="1">
    <source>
        <dbReference type="ARBA" id="ARBA00004358"/>
    </source>
</evidence>
<dbReference type="Proteomes" id="UP000002254">
    <property type="component" value="Chromosome 18"/>
</dbReference>
<evidence type="ECO:0000256" key="2">
    <source>
        <dbReference type="ARBA" id="ARBA00004363"/>
    </source>
</evidence>
<dbReference type="PRINTS" id="PR02068">
    <property type="entry name" value="VOPPROTEIN1"/>
</dbReference>
<keyword evidence="4 20" id="KW-0812">Transmembrane</keyword>
<feature type="region of interest" description="Disordered" evidence="19">
    <location>
        <begin position="255"/>
        <end position="274"/>
    </location>
</feature>
<feature type="compositionally biased region" description="Gly residues" evidence="19">
    <location>
        <begin position="168"/>
        <end position="191"/>
    </location>
</feature>
<feature type="compositionally biased region" description="Polar residues" evidence="19">
    <location>
        <begin position="96"/>
        <end position="106"/>
    </location>
</feature>
<keyword evidence="9 20" id="KW-0472">Membrane</keyword>
<feature type="compositionally biased region" description="Gly residues" evidence="19">
    <location>
        <begin position="1"/>
        <end position="16"/>
    </location>
</feature>
<evidence type="ECO:0000313" key="22">
    <source>
        <dbReference type="Proteomes" id="UP000002254"/>
    </source>
</evidence>
<keyword evidence="7 20" id="KW-1133">Transmembrane helix</keyword>
<dbReference type="AlphaFoldDB" id="A0A8P0TM29"/>
<reference evidence="21 22" key="1">
    <citation type="journal article" date="2005" name="Nature">
        <title>Genome sequence, comparative analysis and haplotype structure of the domestic dog.</title>
        <authorList>
            <consortium name="Broad Sequencing Platform"/>
            <person name="Lindblad-Toh K."/>
            <person name="Wade C.M."/>
            <person name="Mikkelsen T.S."/>
            <person name="Karlsson E.K."/>
            <person name="Jaffe D.B."/>
            <person name="Kamal M."/>
            <person name="Clamp M."/>
            <person name="Chang J.L."/>
            <person name="Kulbokas E.J. III"/>
            <person name="Zody M.C."/>
            <person name="Mauceli E."/>
            <person name="Xie X."/>
            <person name="Breen M."/>
            <person name="Wayne R.K."/>
            <person name="Ostrander E.A."/>
            <person name="Ponting C.P."/>
            <person name="Galibert F."/>
            <person name="Smith D.R."/>
            <person name="DeJong P.J."/>
            <person name="Kirkness E."/>
            <person name="Alvarez P."/>
            <person name="Biagi T."/>
            <person name="Brockman W."/>
            <person name="Butler J."/>
            <person name="Chin C.W."/>
            <person name="Cook A."/>
            <person name="Cuff J."/>
            <person name="Daly M.J."/>
            <person name="DeCaprio D."/>
            <person name="Gnerre S."/>
            <person name="Grabherr M."/>
            <person name="Kellis M."/>
            <person name="Kleber M."/>
            <person name="Bardeleben C."/>
            <person name="Goodstadt L."/>
            <person name="Heger A."/>
            <person name="Hitte C."/>
            <person name="Kim L."/>
            <person name="Koepfli K.P."/>
            <person name="Parker H.G."/>
            <person name="Pollinger J.P."/>
            <person name="Searle S.M."/>
            <person name="Sutter N.B."/>
            <person name="Thomas R."/>
            <person name="Webber C."/>
            <person name="Baldwin J."/>
            <person name="Abebe A."/>
            <person name="Abouelleil A."/>
            <person name="Aftuck L."/>
            <person name="Ait-Zahra M."/>
            <person name="Aldredge T."/>
            <person name="Allen N."/>
            <person name="An P."/>
            <person name="Anderson S."/>
            <person name="Antoine C."/>
            <person name="Arachchi H."/>
            <person name="Aslam A."/>
            <person name="Ayotte L."/>
            <person name="Bachantsang P."/>
            <person name="Barry A."/>
            <person name="Bayul T."/>
            <person name="Benamara M."/>
            <person name="Berlin A."/>
            <person name="Bessette D."/>
            <person name="Blitshteyn B."/>
            <person name="Bloom T."/>
            <person name="Blye J."/>
            <person name="Boguslavskiy L."/>
            <person name="Bonnet C."/>
            <person name="Boukhgalter B."/>
            <person name="Brown A."/>
            <person name="Cahill P."/>
            <person name="Calixte N."/>
            <person name="Camarata J."/>
            <person name="Cheshatsang Y."/>
            <person name="Chu J."/>
            <person name="Citroen M."/>
            <person name="Collymore A."/>
            <person name="Cooke P."/>
            <person name="Dawoe T."/>
            <person name="Daza R."/>
            <person name="Decktor K."/>
            <person name="DeGray S."/>
            <person name="Dhargay N."/>
            <person name="Dooley K."/>
            <person name="Dooley K."/>
            <person name="Dorje P."/>
            <person name="Dorjee K."/>
            <person name="Dorris L."/>
            <person name="Duffey N."/>
            <person name="Dupes A."/>
            <person name="Egbiremolen O."/>
            <person name="Elong R."/>
            <person name="Falk J."/>
            <person name="Farina A."/>
            <person name="Faro S."/>
            <person name="Ferguson D."/>
            <person name="Ferreira P."/>
            <person name="Fisher S."/>
            <person name="FitzGerald M."/>
            <person name="Foley K."/>
            <person name="Foley C."/>
            <person name="Franke A."/>
            <person name="Friedrich D."/>
            <person name="Gage D."/>
            <person name="Garber M."/>
            <person name="Gearin G."/>
            <person name="Giannoukos G."/>
            <person name="Goode T."/>
            <person name="Goyette A."/>
            <person name="Graham J."/>
            <person name="Grandbois E."/>
            <person name="Gyaltsen K."/>
            <person name="Hafez N."/>
            <person name="Hagopian D."/>
            <person name="Hagos B."/>
            <person name="Hall J."/>
            <person name="Healy C."/>
            <person name="Hegarty R."/>
            <person name="Honan T."/>
            <person name="Horn A."/>
            <person name="Houde N."/>
            <person name="Hughes L."/>
            <person name="Hunnicutt L."/>
            <person name="Husby M."/>
            <person name="Jester B."/>
            <person name="Jones C."/>
            <person name="Kamat A."/>
            <person name="Kanga B."/>
            <person name="Kells C."/>
            <person name="Khazanovich D."/>
            <person name="Kieu A.C."/>
            <person name="Kisner P."/>
            <person name="Kumar M."/>
            <person name="Lance K."/>
            <person name="Landers T."/>
            <person name="Lara M."/>
            <person name="Lee W."/>
            <person name="Leger J.P."/>
            <person name="Lennon N."/>
            <person name="Leuper L."/>
            <person name="LeVine S."/>
            <person name="Liu J."/>
            <person name="Liu X."/>
            <person name="Lokyitsang Y."/>
            <person name="Lokyitsang T."/>
            <person name="Lui A."/>
            <person name="Macdonald J."/>
            <person name="Major J."/>
            <person name="Marabella R."/>
            <person name="Maru K."/>
            <person name="Matthews C."/>
            <person name="McDonough S."/>
            <person name="Mehta T."/>
            <person name="Meldrim J."/>
            <person name="Melnikov A."/>
            <person name="Meneus L."/>
            <person name="Mihalev A."/>
            <person name="Mihova T."/>
            <person name="Miller K."/>
            <person name="Mittelman R."/>
            <person name="Mlenga V."/>
            <person name="Mulrain L."/>
            <person name="Munson G."/>
            <person name="Navidi A."/>
            <person name="Naylor J."/>
            <person name="Nguyen T."/>
            <person name="Nguyen N."/>
            <person name="Nguyen C."/>
            <person name="Nguyen T."/>
            <person name="Nicol R."/>
            <person name="Norbu N."/>
            <person name="Norbu C."/>
            <person name="Novod N."/>
            <person name="Nyima T."/>
            <person name="Olandt P."/>
            <person name="O'Neill B."/>
            <person name="O'Neill K."/>
            <person name="Osman S."/>
            <person name="Oyono L."/>
            <person name="Patti C."/>
            <person name="Perrin D."/>
            <person name="Phunkhang P."/>
            <person name="Pierre F."/>
            <person name="Priest M."/>
            <person name="Rachupka A."/>
            <person name="Raghuraman S."/>
            <person name="Rameau R."/>
            <person name="Ray V."/>
            <person name="Raymond C."/>
            <person name="Rege F."/>
            <person name="Rise C."/>
            <person name="Rogers J."/>
            <person name="Rogov P."/>
            <person name="Sahalie J."/>
            <person name="Settipalli S."/>
            <person name="Sharpe T."/>
            <person name="Shea T."/>
            <person name="Sheehan M."/>
            <person name="Sherpa N."/>
            <person name="Shi J."/>
            <person name="Shih D."/>
            <person name="Sloan J."/>
            <person name="Smith C."/>
            <person name="Sparrow T."/>
            <person name="Stalker J."/>
            <person name="Stange-Thomann N."/>
            <person name="Stavropoulos S."/>
            <person name="Stone C."/>
            <person name="Stone S."/>
            <person name="Sykes S."/>
            <person name="Tchuinga P."/>
            <person name="Tenzing P."/>
            <person name="Tesfaye S."/>
            <person name="Thoulutsang D."/>
            <person name="Thoulutsang Y."/>
            <person name="Topham K."/>
            <person name="Topping I."/>
            <person name="Tsamla T."/>
            <person name="Vassiliev H."/>
            <person name="Venkataraman V."/>
            <person name="Vo A."/>
            <person name="Wangchuk T."/>
            <person name="Wangdi T."/>
            <person name="Weiand M."/>
            <person name="Wilkinson J."/>
            <person name="Wilson A."/>
            <person name="Yadav S."/>
            <person name="Yang S."/>
            <person name="Yang X."/>
            <person name="Young G."/>
            <person name="Yu Q."/>
            <person name="Zainoun J."/>
            <person name="Zembek L."/>
            <person name="Zimmer A."/>
            <person name="Lander E.S."/>
        </authorList>
    </citation>
    <scope>NUCLEOTIDE SEQUENCE [LARGE SCALE GENOMIC DNA]</scope>
    <source>
        <strain evidence="21">Boxer</strain>
    </source>
</reference>
<feature type="compositionally biased region" description="Gly residues" evidence="19">
    <location>
        <begin position="81"/>
        <end position="93"/>
    </location>
</feature>
<dbReference type="PANTHER" id="PTHR14971">
    <property type="entry name" value="VESICULAR, OVEREXPRESSED IN CANCER, PROSURVIVAL PROTEIN 1"/>
    <property type="match status" value="1"/>
</dbReference>
<evidence type="ECO:0000256" key="13">
    <source>
        <dbReference type="ARBA" id="ARBA00030626"/>
    </source>
</evidence>
<proteinExistence type="inferred from homology"/>
<feature type="compositionally biased region" description="Polar residues" evidence="19">
    <location>
        <begin position="413"/>
        <end position="422"/>
    </location>
</feature>
<evidence type="ECO:0000256" key="7">
    <source>
        <dbReference type="ARBA" id="ARBA00022989"/>
    </source>
</evidence>
<dbReference type="GO" id="GO:0005765">
    <property type="term" value="C:lysosomal membrane"/>
    <property type="evidence" value="ECO:0007669"/>
    <property type="project" value="UniProtKB-SubCell"/>
</dbReference>
<evidence type="ECO:0000256" key="14">
    <source>
        <dbReference type="ARBA" id="ARBA00035628"/>
    </source>
</evidence>
<keyword evidence="11" id="KW-0458">Lysosome</keyword>
<dbReference type="Ensembl" id="ENSCAFT00000108158.1">
    <property type="protein sequence ID" value="ENSCAFP00000069725.1"/>
    <property type="gene ID" value="ENSCAFG00000050940.1"/>
</dbReference>
<feature type="region of interest" description="Disordered" evidence="19">
    <location>
        <begin position="121"/>
        <end position="244"/>
    </location>
</feature>
<feature type="compositionally biased region" description="Basic residues" evidence="19">
    <location>
        <begin position="40"/>
        <end position="57"/>
    </location>
</feature>
<keyword evidence="10" id="KW-0804">Transcription</keyword>